<dbReference type="EC" id="2.1.1.173" evidence="6"/>
<feature type="domain" description="THUMP" evidence="5">
    <location>
        <begin position="42"/>
        <end position="152"/>
    </location>
</feature>
<dbReference type="Proteomes" id="UP000319976">
    <property type="component" value="Chromosome"/>
</dbReference>
<dbReference type="InterPro" id="IPR053943">
    <property type="entry name" value="RlmKL-like_Mtase_CS"/>
</dbReference>
<dbReference type="PANTHER" id="PTHR47313:SF1">
    <property type="entry name" value="RIBOSOMAL RNA LARGE SUBUNIT METHYLTRANSFERASE K_L"/>
    <property type="match status" value="1"/>
</dbReference>
<keyword evidence="3" id="KW-0694">RNA-binding</keyword>
<proteinExistence type="predicted"/>
<dbReference type="Pfam" id="PF22020">
    <property type="entry name" value="RlmL_1st"/>
    <property type="match status" value="1"/>
</dbReference>
<dbReference type="PROSITE" id="PS01261">
    <property type="entry name" value="UPF0020"/>
    <property type="match status" value="1"/>
</dbReference>
<evidence type="ECO:0000256" key="1">
    <source>
        <dbReference type="ARBA" id="ARBA00022603"/>
    </source>
</evidence>
<evidence type="ECO:0000256" key="2">
    <source>
        <dbReference type="ARBA" id="ARBA00022679"/>
    </source>
</evidence>
<dbReference type="OrthoDB" id="9809404at2"/>
<dbReference type="CDD" id="cd11715">
    <property type="entry name" value="THUMP_AdoMetMT"/>
    <property type="match status" value="1"/>
</dbReference>
<dbReference type="InterPro" id="IPR054170">
    <property type="entry name" value="RlmL_1st"/>
</dbReference>
<reference evidence="6 7" key="1">
    <citation type="submission" date="2019-02" db="EMBL/GenBank/DDBJ databases">
        <title>Deep-cultivation of Planctomycetes and their phenomic and genomic characterization uncovers novel biology.</title>
        <authorList>
            <person name="Wiegand S."/>
            <person name="Jogler M."/>
            <person name="Boedeker C."/>
            <person name="Pinto D."/>
            <person name="Vollmers J."/>
            <person name="Rivas-Marin E."/>
            <person name="Kohn T."/>
            <person name="Peeters S.H."/>
            <person name="Heuer A."/>
            <person name="Rast P."/>
            <person name="Oberbeckmann S."/>
            <person name="Bunk B."/>
            <person name="Jeske O."/>
            <person name="Meyerdierks A."/>
            <person name="Storesund J.E."/>
            <person name="Kallscheuer N."/>
            <person name="Luecker S."/>
            <person name="Lage O.M."/>
            <person name="Pohl T."/>
            <person name="Merkel B.J."/>
            <person name="Hornburger P."/>
            <person name="Mueller R.-W."/>
            <person name="Bruemmer F."/>
            <person name="Labrenz M."/>
            <person name="Spormann A.M."/>
            <person name="Op den Camp H."/>
            <person name="Overmann J."/>
            <person name="Amann R."/>
            <person name="Jetten M.S.M."/>
            <person name="Mascher T."/>
            <person name="Medema M.H."/>
            <person name="Devos D.P."/>
            <person name="Kaster A.-K."/>
            <person name="Ovreas L."/>
            <person name="Rohde M."/>
            <person name="Galperin M.Y."/>
            <person name="Jogler C."/>
        </authorList>
    </citation>
    <scope>NUCLEOTIDE SEQUENCE [LARGE SCALE GENOMIC DNA]</scope>
    <source>
        <strain evidence="6 7">V22</strain>
    </source>
</reference>
<gene>
    <name evidence="6" type="primary">rlmL</name>
    <name evidence="6" type="ORF">V22_31210</name>
</gene>
<dbReference type="Gene3D" id="3.40.50.150">
    <property type="entry name" value="Vaccinia Virus protein VP39"/>
    <property type="match status" value="1"/>
</dbReference>
<dbReference type="InterPro" id="IPR000241">
    <property type="entry name" value="RlmKL-like_Mtase"/>
</dbReference>
<dbReference type="GO" id="GO:0070043">
    <property type="term" value="F:rRNA (guanine-N7-)-methyltransferase activity"/>
    <property type="evidence" value="ECO:0007669"/>
    <property type="project" value="TreeGrafter"/>
</dbReference>
<dbReference type="InterPro" id="IPR002052">
    <property type="entry name" value="DNA_methylase_N6_adenine_CS"/>
</dbReference>
<dbReference type="GO" id="GO:0003723">
    <property type="term" value="F:RNA binding"/>
    <property type="evidence" value="ECO:0007669"/>
    <property type="project" value="UniProtKB-UniRule"/>
</dbReference>
<organism evidence="6 7">
    <name type="scientific">Calycomorphotria hydatis</name>
    <dbReference type="NCBI Taxonomy" id="2528027"/>
    <lineage>
        <taxon>Bacteria</taxon>
        <taxon>Pseudomonadati</taxon>
        <taxon>Planctomycetota</taxon>
        <taxon>Planctomycetia</taxon>
        <taxon>Planctomycetales</taxon>
        <taxon>Planctomycetaceae</taxon>
        <taxon>Calycomorphotria</taxon>
    </lineage>
</organism>
<dbReference type="InterPro" id="IPR029063">
    <property type="entry name" value="SAM-dependent_MTases_sf"/>
</dbReference>
<dbReference type="KEGG" id="chya:V22_31210"/>
<dbReference type="PANTHER" id="PTHR47313">
    <property type="entry name" value="RIBOSOMAL RNA LARGE SUBUNIT METHYLTRANSFERASE K/L"/>
    <property type="match status" value="1"/>
</dbReference>
<dbReference type="PROSITE" id="PS51165">
    <property type="entry name" value="THUMP"/>
    <property type="match status" value="1"/>
</dbReference>
<accession>A0A517TBX3</accession>
<name>A0A517TBX3_9PLAN</name>
<dbReference type="GO" id="GO:0052915">
    <property type="term" value="F:23S rRNA (guanine(2445)-N(2))-methyltransferase activity"/>
    <property type="evidence" value="ECO:0007669"/>
    <property type="project" value="UniProtKB-EC"/>
</dbReference>
<sequence>MQLIATTAYGLEAVVSRELKALGYDDQATQDGRITFDADAVAVARCNLWLRSANRVLVKLAEFPANDFDQLYDGMQTIDWTPWVPGDGKFPVTVGSVKSTLHHTPSCQSIAKKSVVEAMRQQHGVTELPETGIEVPISISIVRNVATVALDTSGSGLHRRGYRTQAGAAPMRETLAAALVQLSVWNPERTFVDPFCGSGTIAIEAALIGRNIAPGLRRTFVAEDWPMFPRDLWDDAIAEAEELMIHEPIRPPLIATDIAPGVLRLARENAKRAGVEEDIHFQQMPVSDFTSSKKYGVIITNPPYGERLGDEAGSQSTLRQLGYVLQNLETWSCFLICPERKIDREIGREANRRRKLYNGTIECTYHQFLGPRPPRREPSPTTTEESSPES</sequence>
<dbReference type="InterPro" id="IPR004114">
    <property type="entry name" value="THUMP_dom"/>
</dbReference>
<evidence type="ECO:0000259" key="5">
    <source>
        <dbReference type="PROSITE" id="PS51165"/>
    </source>
</evidence>
<dbReference type="PROSITE" id="PS00092">
    <property type="entry name" value="N6_MTASE"/>
    <property type="match status" value="1"/>
</dbReference>
<dbReference type="SUPFAM" id="SSF53335">
    <property type="entry name" value="S-adenosyl-L-methionine-dependent methyltransferases"/>
    <property type="match status" value="1"/>
</dbReference>
<evidence type="ECO:0000313" key="6">
    <source>
        <dbReference type="EMBL" id="QDT65859.1"/>
    </source>
</evidence>
<keyword evidence="1 6" id="KW-0489">Methyltransferase</keyword>
<dbReference type="RefSeq" id="WP_145264489.1">
    <property type="nucleotide sequence ID" value="NZ_CP036316.1"/>
</dbReference>
<dbReference type="Pfam" id="PF02926">
    <property type="entry name" value="THUMP"/>
    <property type="match status" value="1"/>
</dbReference>
<evidence type="ECO:0000313" key="7">
    <source>
        <dbReference type="Proteomes" id="UP000319976"/>
    </source>
</evidence>
<dbReference type="Gene3D" id="3.30.2130.30">
    <property type="match status" value="1"/>
</dbReference>
<protein>
    <submittedName>
        <fullName evidence="6">Ribosomal RNA large subunit methyltransferase L</fullName>
        <ecNumber evidence="6">2.1.1.173</ecNumber>
    </submittedName>
</protein>
<dbReference type="EMBL" id="CP036316">
    <property type="protein sequence ID" value="QDT65859.1"/>
    <property type="molecule type" value="Genomic_DNA"/>
</dbReference>
<feature type="compositionally biased region" description="Low complexity" evidence="4">
    <location>
        <begin position="379"/>
        <end position="390"/>
    </location>
</feature>
<dbReference type="AlphaFoldDB" id="A0A517TBX3"/>
<keyword evidence="2 6" id="KW-0808">Transferase</keyword>
<evidence type="ECO:0000256" key="4">
    <source>
        <dbReference type="SAM" id="MobiDB-lite"/>
    </source>
</evidence>
<dbReference type="SMART" id="SM00981">
    <property type="entry name" value="THUMP"/>
    <property type="match status" value="1"/>
</dbReference>
<keyword evidence="7" id="KW-1185">Reference proteome</keyword>
<dbReference type="Pfam" id="PF01170">
    <property type="entry name" value="UPF0020"/>
    <property type="match status" value="1"/>
</dbReference>
<feature type="region of interest" description="Disordered" evidence="4">
    <location>
        <begin position="367"/>
        <end position="390"/>
    </location>
</feature>
<evidence type="ECO:0000256" key="3">
    <source>
        <dbReference type="PROSITE-ProRule" id="PRU00529"/>
    </source>
</evidence>